<dbReference type="PANTHER" id="PTHR31480">
    <property type="entry name" value="BIFUNCTIONAL LYCOPENE CYCLASE/PHYTOENE SYNTHASE"/>
    <property type="match status" value="1"/>
</dbReference>
<gene>
    <name evidence="5" type="ORF">LR48_Vigan07g176200</name>
</gene>
<name>A0A0L9UZ63_PHAAN</name>
<feature type="region of interest" description="Disordered" evidence="4">
    <location>
        <begin position="174"/>
        <end position="204"/>
    </location>
</feature>
<dbReference type="SUPFAM" id="SSF48576">
    <property type="entry name" value="Terpenoid synthases"/>
    <property type="match status" value="1"/>
</dbReference>
<dbReference type="InterPro" id="IPR008949">
    <property type="entry name" value="Isoprenoid_synthase_dom_sf"/>
</dbReference>
<evidence type="ECO:0000256" key="4">
    <source>
        <dbReference type="SAM" id="MobiDB-lite"/>
    </source>
</evidence>
<dbReference type="EC" id="2.5.1.32" evidence="2"/>
<protein>
    <recommendedName>
        <fullName evidence="2">15-cis-phytoene synthase</fullName>
        <ecNumber evidence="2">2.5.1.32</ecNumber>
    </recommendedName>
</protein>
<dbReference type="STRING" id="3914.A0A0L9UZ63"/>
<proteinExistence type="predicted"/>
<dbReference type="EMBL" id="CM003377">
    <property type="protein sequence ID" value="KOM48058.1"/>
    <property type="molecule type" value="Genomic_DNA"/>
</dbReference>
<dbReference type="Proteomes" id="UP000053144">
    <property type="component" value="Chromosome 7"/>
</dbReference>
<dbReference type="GO" id="GO:0016117">
    <property type="term" value="P:carotenoid biosynthetic process"/>
    <property type="evidence" value="ECO:0007669"/>
    <property type="project" value="UniProtKB-KW"/>
</dbReference>
<evidence type="ECO:0000256" key="2">
    <source>
        <dbReference type="ARBA" id="ARBA00012396"/>
    </source>
</evidence>
<feature type="compositionally biased region" description="Basic and acidic residues" evidence="4">
    <location>
        <begin position="182"/>
        <end position="195"/>
    </location>
</feature>
<dbReference type="Gene3D" id="1.10.600.10">
    <property type="entry name" value="Farnesyl Diphosphate Synthase"/>
    <property type="match status" value="1"/>
</dbReference>
<organism evidence="5 6">
    <name type="scientific">Phaseolus angularis</name>
    <name type="common">Azuki bean</name>
    <name type="synonym">Vigna angularis</name>
    <dbReference type="NCBI Taxonomy" id="3914"/>
    <lineage>
        <taxon>Eukaryota</taxon>
        <taxon>Viridiplantae</taxon>
        <taxon>Streptophyta</taxon>
        <taxon>Embryophyta</taxon>
        <taxon>Tracheophyta</taxon>
        <taxon>Spermatophyta</taxon>
        <taxon>Magnoliopsida</taxon>
        <taxon>eudicotyledons</taxon>
        <taxon>Gunneridae</taxon>
        <taxon>Pentapetalae</taxon>
        <taxon>rosids</taxon>
        <taxon>fabids</taxon>
        <taxon>Fabales</taxon>
        <taxon>Fabaceae</taxon>
        <taxon>Papilionoideae</taxon>
        <taxon>50 kb inversion clade</taxon>
        <taxon>NPAAA clade</taxon>
        <taxon>indigoferoid/millettioid clade</taxon>
        <taxon>Phaseoleae</taxon>
        <taxon>Vigna</taxon>
    </lineage>
</organism>
<dbReference type="Pfam" id="PF00494">
    <property type="entry name" value="SQS_PSY"/>
    <property type="match status" value="1"/>
</dbReference>
<dbReference type="AlphaFoldDB" id="A0A0L9UZ63"/>
<dbReference type="GO" id="GO:0046905">
    <property type="term" value="F:15-cis-phytoene synthase activity"/>
    <property type="evidence" value="ECO:0007669"/>
    <property type="project" value="UniProtKB-EC"/>
</dbReference>
<evidence type="ECO:0000313" key="6">
    <source>
        <dbReference type="Proteomes" id="UP000053144"/>
    </source>
</evidence>
<comment type="catalytic activity">
    <reaction evidence="1">
        <text>2 (2E,6E,10E)-geranylgeranyl diphosphate = 15-cis-phytoene + 2 diphosphate</text>
        <dbReference type="Rhea" id="RHEA:34475"/>
        <dbReference type="ChEBI" id="CHEBI:27787"/>
        <dbReference type="ChEBI" id="CHEBI:33019"/>
        <dbReference type="ChEBI" id="CHEBI:58756"/>
        <dbReference type="EC" id="2.5.1.32"/>
    </reaction>
</comment>
<sequence length="230" mass="26046">MLTRCSLEFISKQSLRQFGDGRVRHSLRQRAFDNDEPSTAASLREPSIAASLKSGEPSTGAEPLTILRKGFFYDCSATRGRVYLPQDELAKARLSDDDIFRGKVTDKWRKFMKGQIKRARMFFDEAEKGVAELNPASRHSNFFFSVNHRNIKPLHSKARHHDWNTRIGGRDSYGLSDEDDGAQDHQEKKVEEGHRAPGLPFKGPQRRMSHITAWALSASLQVSCSLRLCA</sequence>
<evidence type="ECO:0000256" key="3">
    <source>
        <dbReference type="ARBA" id="ARBA00022746"/>
    </source>
</evidence>
<dbReference type="InterPro" id="IPR002060">
    <property type="entry name" value="Squ/phyt_synthse"/>
</dbReference>
<accession>A0A0L9UZ63</accession>
<reference evidence="6" key="1">
    <citation type="journal article" date="2015" name="Proc. Natl. Acad. Sci. U.S.A.">
        <title>Genome sequencing of adzuki bean (Vigna angularis) provides insight into high starch and low fat accumulation and domestication.</title>
        <authorList>
            <person name="Yang K."/>
            <person name="Tian Z."/>
            <person name="Chen C."/>
            <person name="Luo L."/>
            <person name="Zhao B."/>
            <person name="Wang Z."/>
            <person name="Yu L."/>
            <person name="Li Y."/>
            <person name="Sun Y."/>
            <person name="Li W."/>
            <person name="Chen Y."/>
            <person name="Li Y."/>
            <person name="Zhang Y."/>
            <person name="Ai D."/>
            <person name="Zhao J."/>
            <person name="Shang C."/>
            <person name="Ma Y."/>
            <person name="Wu B."/>
            <person name="Wang M."/>
            <person name="Gao L."/>
            <person name="Sun D."/>
            <person name="Zhang P."/>
            <person name="Guo F."/>
            <person name="Wang W."/>
            <person name="Li Y."/>
            <person name="Wang J."/>
            <person name="Varshney R.K."/>
            <person name="Wang J."/>
            <person name="Ling H.Q."/>
            <person name="Wan P."/>
        </authorList>
    </citation>
    <scope>NUCLEOTIDE SEQUENCE</scope>
    <source>
        <strain evidence="6">cv. Jingnong 6</strain>
    </source>
</reference>
<keyword evidence="3" id="KW-0125">Carotenoid biosynthesis</keyword>
<evidence type="ECO:0000256" key="1">
    <source>
        <dbReference type="ARBA" id="ARBA00001805"/>
    </source>
</evidence>
<dbReference type="Gramene" id="KOM48058">
    <property type="protein sequence ID" value="KOM48058"/>
    <property type="gene ID" value="LR48_Vigan07g176200"/>
</dbReference>
<evidence type="ECO:0000313" key="5">
    <source>
        <dbReference type="EMBL" id="KOM48058.1"/>
    </source>
</evidence>